<proteinExistence type="predicted"/>
<evidence type="ECO:0000313" key="2">
    <source>
        <dbReference type="Proteomes" id="UP000799539"/>
    </source>
</evidence>
<evidence type="ECO:0000313" key="1">
    <source>
        <dbReference type="EMBL" id="KAF2212374.1"/>
    </source>
</evidence>
<organism evidence="1 2">
    <name type="scientific">Cercospora zeae-maydis SCOH1-5</name>
    <dbReference type="NCBI Taxonomy" id="717836"/>
    <lineage>
        <taxon>Eukaryota</taxon>
        <taxon>Fungi</taxon>
        <taxon>Dikarya</taxon>
        <taxon>Ascomycota</taxon>
        <taxon>Pezizomycotina</taxon>
        <taxon>Dothideomycetes</taxon>
        <taxon>Dothideomycetidae</taxon>
        <taxon>Mycosphaerellales</taxon>
        <taxon>Mycosphaerellaceae</taxon>
        <taxon>Cercospora</taxon>
    </lineage>
</organism>
<gene>
    <name evidence="1" type="ORF">CERZMDRAFT_97650</name>
</gene>
<sequence>MSLARHCPLGGQTTQSYVTMKPSIADEQTVQERAGSSSTYFIGVRVQRGSPGGASGGLGLALCLKVPPNTRREMNGLVSVNNRPSPRPDEQRHVFCTFAGWTDTGQALPAGPSLLLEPRVTPMPSSPAPTPPPALRMPHRCCQL</sequence>
<accession>A0A6A6FGD0</accession>
<dbReference type="EMBL" id="ML992673">
    <property type="protein sequence ID" value="KAF2212374.1"/>
    <property type="molecule type" value="Genomic_DNA"/>
</dbReference>
<reference evidence="1" key="1">
    <citation type="journal article" date="2020" name="Stud. Mycol.">
        <title>101 Dothideomycetes genomes: a test case for predicting lifestyles and emergence of pathogens.</title>
        <authorList>
            <person name="Haridas S."/>
            <person name="Albert R."/>
            <person name="Binder M."/>
            <person name="Bloem J."/>
            <person name="Labutti K."/>
            <person name="Salamov A."/>
            <person name="Andreopoulos B."/>
            <person name="Baker S."/>
            <person name="Barry K."/>
            <person name="Bills G."/>
            <person name="Bluhm B."/>
            <person name="Cannon C."/>
            <person name="Castanera R."/>
            <person name="Culley D."/>
            <person name="Daum C."/>
            <person name="Ezra D."/>
            <person name="Gonzalez J."/>
            <person name="Henrissat B."/>
            <person name="Kuo A."/>
            <person name="Liang C."/>
            <person name="Lipzen A."/>
            <person name="Lutzoni F."/>
            <person name="Magnuson J."/>
            <person name="Mondo S."/>
            <person name="Nolan M."/>
            <person name="Ohm R."/>
            <person name="Pangilinan J."/>
            <person name="Park H.-J."/>
            <person name="Ramirez L."/>
            <person name="Alfaro M."/>
            <person name="Sun H."/>
            <person name="Tritt A."/>
            <person name="Yoshinaga Y."/>
            <person name="Zwiers L.-H."/>
            <person name="Turgeon B."/>
            <person name="Goodwin S."/>
            <person name="Spatafora J."/>
            <person name="Crous P."/>
            <person name="Grigoriev I."/>
        </authorList>
    </citation>
    <scope>NUCLEOTIDE SEQUENCE</scope>
    <source>
        <strain evidence="1">SCOH1-5</strain>
    </source>
</reference>
<name>A0A6A6FGD0_9PEZI</name>
<dbReference type="AlphaFoldDB" id="A0A6A6FGD0"/>
<dbReference type="Proteomes" id="UP000799539">
    <property type="component" value="Unassembled WGS sequence"/>
</dbReference>
<protein>
    <submittedName>
        <fullName evidence="1">Uncharacterized protein</fullName>
    </submittedName>
</protein>
<keyword evidence="2" id="KW-1185">Reference proteome</keyword>